<evidence type="ECO:0000313" key="3">
    <source>
        <dbReference type="Proteomes" id="UP000236161"/>
    </source>
</evidence>
<protein>
    <recommendedName>
        <fullName evidence="4">Secreted protein</fullName>
    </recommendedName>
</protein>
<name>A0A2I0B6C3_9ASPA</name>
<evidence type="ECO:0008006" key="4">
    <source>
        <dbReference type="Google" id="ProtNLM"/>
    </source>
</evidence>
<gene>
    <name evidence="2" type="ORF">AXF42_Ash005244</name>
</gene>
<feature type="signal peptide" evidence="1">
    <location>
        <begin position="1"/>
        <end position="23"/>
    </location>
</feature>
<keyword evidence="3" id="KW-1185">Reference proteome</keyword>
<evidence type="ECO:0000256" key="1">
    <source>
        <dbReference type="SAM" id="SignalP"/>
    </source>
</evidence>
<dbReference type="AlphaFoldDB" id="A0A2I0B6C3"/>
<feature type="chain" id="PRO_5014183423" description="Secreted protein" evidence="1">
    <location>
        <begin position="24"/>
        <end position="90"/>
    </location>
</feature>
<reference evidence="2 3" key="1">
    <citation type="journal article" date="2017" name="Nature">
        <title>The Apostasia genome and the evolution of orchids.</title>
        <authorList>
            <person name="Zhang G.Q."/>
            <person name="Liu K.W."/>
            <person name="Li Z."/>
            <person name="Lohaus R."/>
            <person name="Hsiao Y.Y."/>
            <person name="Niu S.C."/>
            <person name="Wang J.Y."/>
            <person name="Lin Y.C."/>
            <person name="Xu Q."/>
            <person name="Chen L.J."/>
            <person name="Yoshida K."/>
            <person name="Fujiwara S."/>
            <person name="Wang Z.W."/>
            <person name="Zhang Y.Q."/>
            <person name="Mitsuda N."/>
            <person name="Wang M."/>
            <person name="Liu G.H."/>
            <person name="Pecoraro L."/>
            <person name="Huang H.X."/>
            <person name="Xiao X.J."/>
            <person name="Lin M."/>
            <person name="Wu X.Y."/>
            <person name="Wu W.L."/>
            <person name="Chen Y.Y."/>
            <person name="Chang S.B."/>
            <person name="Sakamoto S."/>
            <person name="Ohme-Takagi M."/>
            <person name="Yagi M."/>
            <person name="Zeng S.J."/>
            <person name="Shen C.Y."/>
            <person name="Yeh C.M."/>
            <person name="Luo Y.B."/>
            <person name="Tsai W.C."/>
            <person name="Van de Peer Y."/>
            <person name="Liu Z.J."/>
        </authorList>
    </citation>
    <scope>NUCLEOTIDE SEQUENCE [LARGE SCALE GENOMIC DNA]</scope>
    <source>
        <strain evidence="3">cv. Shenzhen</strain>
        <tissue evidence="2">Stem</tissue>
    </source>
</reference>
<organism evidence="2 3">
    <name type="scientific">Apostasia shenzhenica</name>
    <dbReference type="NCBI Taxonomy" id="1088818"/>
    <lineage>
        <taxon>Eukaryota</taxon>
        <taxon>Viridiplantae</taxon>
        <taxon>Streptophyta</taxon>
        <taxon>Embryophyta</taxon>
        <taxon>Tracheophyta</taxon>
        <taxon>Spermatophyta</taxon>
        <taxon>Magnoliopsida</taxon>
        <taxon>Liliopsida</taxon>
        <taxon>Asparagales</taxon>
        <taxon>Orchidaceae</taxon>
        <taxon>Apostasioideae</taxon>
        <taxon>Apostasia</taxon>
    </lineage>
</organism>
<dbReference type="Proteomes" id="UP000236161">
    <property type="component" value="Unassembled WGS sequence"/>
</dbReference>
<dbReference type="EMBL" id="KZ451908">
    <property type="protein sequence ID" value="PKA63349.1"/>
    <property type="molecule type" value="Genomic_DNA"/>
</dbReference>
<accession>A0A2I0B6C3</accession>
<proteinExistence type="predicted"/>
<evidence type="ECO:0000313" key="2">
    <source>
        <dbReference type="EMBL" id="PKA63349.1"/>
    </source>
</evidence>
<keyword evidence="1" id="KW-0732">Signal</keyword>
<sequence length="90" mass="9938">MISMAFTCRRLLLLLLLLTLFSSSPSIVRTTAAAPWTTINPEVGRYVTFLVIGRISSAPNHASNFSGRRAMVLEATVAPLIRHLTRPDRT</sequence>